<gene>
    <name evidence="1" type="ORF">NW74_07345</name>
</gene>
<dbReference type="Proteomes" id="UP000031386">
    <property type="component" value="Chromosome"/>
</dbReference>
<keyword evidence="2" id="KW-1185">Reference proteome</keyword>
<accession>A0A0B4S2Y0</accession>
<dbReference type="AlphaFoldDB" id="A0A0B4S2Y0"/>
<dbReference type="RefSeq" id="WP_041954749.1">
    <property type="nucleotide sequence ID" value="NZ_BHYQ01000004.1"/>
</dbReference>
<protein>
    <submittedName>
        <fullName evidence="1">EcsC family protein</fullName>
    </submittedName>
</protein>
<evidence type="ECO:0000313" key="1">
    <source>
        <dbReference type="EMBL" id="AIZ37150.1"/>
    </source>
</evidence>
<dbReference type="EMBL" id="CP009761">
    <property type="protein sequence ID" value="AIZ37150.1"/>
    <property type="molecule type" value="Genomic_DNA"/>
</dbReference>
<organism evidence="1 2">
    <name type="scientific">Parvimonas micra</name>
    <dbReference type="NCBI Taxonomy" id="33033"/>
    <lineage>
        <taxon>Bacteria</taxon>
        <taxon>Bacillati</taxon>
        <taxon>Bacillota</taxon>
        <taxon>Tissierellia</taxon>
        <taxon>Tissierellales</taxon>
        <taxon>Peptoniphilaceae</taxon>
        <taxon>Parvimonas</taxon>
    </lineage>
</organism>
<dbReference type="KEGG" id="pmic:NW74_07345"/>
<name>A0A0B4S2Y0_9FIRM</name>
<reference evidence="1 2" key="1">
    <citation type="submission" date="2014-10" db="EMBL/GenBank/DDBJ databases">
        <title>Complete genome sequence of Parvimonas micra KCOM 1535 (= ChDC B708).</title>
        <authorList>
            <person name="Kook J.-K."/>
            <person name="Park S.-N."/>
            <person name="Lim Y.K."/>
            <person name="Roh H."/>
        </authorList>
    </citation>
    <scope>NUCLEOTIDE SEQUENCE [LARGE SCALE GENOMIC DNA]</scope>
    <source>
        <strain evidence="2">KCOM 1535 / ChDC B708</strain>
    </source>
</reference>
<sequence>MEKKSFISVDDMMKLLDDTYAKVLGGIPKVSPPIEEFANDYLSKHNSREEACKDMMDMQIIKCTTSGVVTGLGGLITLPIALPANIVNVLYVQIRMIACTAYMAGYDLQSDQIQTYIYSCLAGLSINKFLKKAGIQVGEKVATKLVGKIPGKVLIAINKKVGFRLLTKFGSKGIVNIGKLIPVVGAAVSGSLDYAETKVIASRSYKWFFEGDFDSDVKTEDYDDIDIYDEIEFEVID</sequence>
<proteinExistence type="predicted"/>
<evidence type="ECO:0000313" key="2">
    <source>
        <dbReference type="Proteomes" id="UP000031386"/>
    </source>
</evidence>